<accession>A0A6G0I884</accession>
<feature type="compositionally biased region" description="Basic and acidic residues" evidence="11">
    <location>
        <begin position="71"/>
        <end position="94"/>
    </location>
</feature>
<sequence length="569" mass="64129">MDDQTRRSKRKASPAPEKDQRKRTRMSKSPPRNTSEKNVNQGVKRKASTDGKESSKTKRTEFEIFDFTQSDDEKASSSSDSGRDSSRPFKEVWGRKSKRKASTDGKESSKTKRTEFEIFDFTQSDDEKASSSADSGRDSSRPFKEVWGRKSKRKASTDGKESSKTKRTEFEIFDFTQSDDEKASSSADSGRDSSGPLKEVQVNSKRKASNDGGNRNGKRKRSAEILETIQDRRDKFEAKYVQQNHLGEGGYGAVFAGYRKADNLPVAIKHVPNDNVFCTHVDNNGKEISAEVDIMLKLAEGRTGVRTSAPVSLLDWYDLGEELILVMERPVPSMDLSDYIQGNGGSLDEEEAKIIVKQLVDAAKELEDNCIFHRDIKVENILIETGLSTPRLRLIDFGLGCFFEESSCYHTFYGTPNHIPPEWFSRNTYHAGPTTVWQVGVVLYESLHRKPCFVTQNFLRNQQKISNELSEECQDFLKGCLAEVPEERPTLEELQLHEWLSRAVQCAQALAKVSLYPVHIELENLKTYPVEVIAGLLYMGNQKQGTDYCILKTLKISAVISISDSDALE</sequence>
<feature type="compositionally biased region" description="Basic and acidic residues" evidence="11">
    <location>
        <begin position="125"/>
        <end position="148"/>
    </location>
</feature>
<dbReference type="PANTHER" id="PTHR22984">
    <property type="entry name" value="SERINE/THREONINE-PROTEIN KINASE PIM"/>
    <property type="match status" value="1"/>
</dbReference>
<dbReference type="PANTHER" id="PTHR22984:SF11">
    <property type="entry name" value="AURORA KINASE-RELATED"/>
    <property type="match status" value="1"/>
</dbReference>
<evidence type="ECO:0000256" key="11">
    <source>
        <dbReference type="SAM" id="MobiDB-lite"/>
    </source>
</evidence>
<feature type="region of interest" description="Disordered" evidence="11">
    <location>
        <begin position="1"/>
        <end position="224"/>
    </location>
</feature>
<evidence type="ECO:0000256" key="1">
    <source>
        <dbReference type="ARBA" id="ARBA00005505"/>
    </source>
</evidence>
<feature type="compositionally biased region" description="Low complexity" evidence="11">
    <location>
        <begin position="184"/>
        <end position="195"/>
    </location>
</feature>
<reference evidence="13 14" key="1">
    <citation type="submission" date="2019-07" db="EMBL/GenBank/DDBJ databases">
        <title>Chromosome genome assembly for large yellow croaker.</title>
        <authorList>
            <person name="Xiao S."/>
        </authorList>
    </citation>
    <scope>NUCLEOTIDE SEQUENCE [LARGE SCALE GENOMIC DNA]</scope>
    <source>
        <strain evidence="13">JMULYC20181020</strain>
        <tissue evidence="13">Muscle</tissue>
    </source>
</reference>
<dbReference type="SMART" id="SM00220">
    <property type="entry name" value="S_TKc"/>
    <property type="match status" value="1"/>
</dbReference>
<dbReference type="SUPFAM" id="SSF56112">
    <property type="entry name" value="Protein kinase-like (PK-like)"/>
    <property type="match status" value="1"/>
</dbReference>
<dbReference type="Pfam" id="PF00069">
    <property type="entry name" value="Pkinase"/>
    <property type="match status" value="1"/>
</dbReference>
<feature type="compositionally biased region" description="Polar residues" evidence="11">
    <location>
        <begin position="30"/>
        <end position="41"/>
    </location>
</feature>
<dbReference type="GO" id="GO:0007346">
    <property type="term" value="P:regulation of mitotic cell cycle"/>
    <property type="evidence" value="ECO:0007669"/>
    <property type="project" value="TreeGrafter"/>
</dbReference>
<feature type="compositionally biased region" description="Basic and acidic residues" evidence="11">
    <location>
        <begin position="47"/>
        <end position="62"/>
    </location>
</feature>
<protein>
    <recommendedName>
        <fullName evidence="2">non-specific serine/threonine protein kinase</fullName>
        <ecNumber evidence="2">2.7.11.1</ecNumber>
    </recommendedName>
</protein>
<evidence type="ECO:0000256" key="10">
    <source>
        <dbReference type="PROSITE-ProRule" id="PRU10141"/>
    </source>
</evidence>
<feature type="compositionally biased region" description="Basic and acidic residues" evidence="11">
    <location>
        <begin position="155"/>
        <end position="170"/>
    </location>
</feature>
<evidence type="ECO:0000256" key="4">
    <source>
        <dbReference type="ARBA" id="ARBA00022679"/>
    </source>
</evidence>
<dbReference type="PROSITE" id="PS50011">
    <property type="entry name" value="PROTEIN_KINASE_DOM"/>
    <property type="match status" value="1"/>
</dbReference>
<evidence type="ECO:0000259" key="12">
    <source>
        <dbReference type="PROSITE" id="PS50011"/>
    </source>
</evidence>
<comment type="catalytic activity">
    <reaction evidence="9">
        <text>L-seryl-[protein] + ATP = O-phospho-L-seryl-[protein] + ADP + H(+)</text>
        <dbReference type="Rhea" id="RHEA:17989"/>
        <dbReference type="Rhea" id="RHEA-COMP:9863"/>
        <dbReference type="Rhea" id="RHEA-COMP:11604"/>
        <dbReference type="ChEBI" id="CHEBI:15378"/>
        <dbReference type="ChEBI" id="CHEBI:29999"/>
        <dbReference type="ChEBI" id="CHEBI:30616"/>
        <dbReference type="ChEBI" id="CHEBI:83421"/>
        <dbReference type="ChEBI" id="CHEBI:456216"/>
        <dbReference type="EC" id="2.7.11.1"/>
    </reaction>
</comment>
<comment type="caution">
    <text evidence="13">The sequence shown here is derived from an EMBL/GenBank/DDBJ whole genome shotgun (WGS) entry which is preliminary data.</text>
</comment>
<name>A0A6G0I884_LARCR</name>
<keyword evidence="3" id="KW-0723">Serine/threonine-protein kinase</keyword>
<evidence type="ECO:0000256" key="5">
    <source>
        <dbReference type="ARBA" id="ARBA00022741"/>
    </source>
</evidence>
<dbReference type="GO" id="GO:0005737">
    <property type="term" value="C:cytoplasm"/>
    <property type="evidence" value="ECO:0007669"/>
    <property type="project" value="TreeGrafter"/>
</dbReference>
<comment type="catalytic activity">
    <reaction evidence="8">
        <text>L-threonyl-[protein] + ATP = O-phospho-L-threonyl-[protein] + ADP + H(+)</text>
        <dbReference type="Rhea" id="RHEA:46608"/>
        <dbReference type="Rhea" id="RHEA-COMP:11060"/>
        <dbReference type="Rhea" id="RHEA-COMP:11605"/>
        <dbReference type="ChEBI" id="CHEBI:15378"/>
        <dbReference type="ChEBI" id="CHEBI:30013"/>
        <dbReference type="ChEBI" id="CHEBI:30616"/>
        <dbReference type="ChEBI" id="CHEBI:61977"/>
        <dbReference type="ChEBI" id="CHEBI:456216"/>
        <dbReference type="EC" id="2.7.11.1"/>
    </reaction>
</comment>
<dbReference type="Gene3D" id="3.30.200.20">
    <property type="entry name" value="Phosphorylase Kinase, domain 1"/>
    <property type="match status" value="1"/>
</dbReference>
<keyword evidence="6 13" id="KW-0418">Kinase</keyword>
<dbReference type="PROSITE" id="PS00108">
    <property type="entry name" value="PROTEIN_KINASE_ST"/>
    <property type="match status" value="1"/>
</dbReference>
<dbReference type="InterPro" id="IPR008271">
    <property type="entry name" value="Ser/Thr_kinase_AS"/>
</dbReference>
<evidence type="ECO:0000256" key="3">
    <source>
        <dbReference type="ARBA" id="ARBA00022527"/>
    </source>
</evidence>
<keyword evidence="7 10" id="KW-0067">ATP-binding</keyword>
<evidence type="ECO:0000256" key="2">
    <source>
        <dbReference type="ARBA" id="ARBA00012513"/>
    </source>
</evidence>
<dbReference type="GO" id="GO:0043066">
    <property type="term" value="P:negative regulation of apoptotic process"/>
    <property type="evidence" value="ECO:0007669"/>
    <property type="project" value="TreeGrafter"/>
</dbReference>
<proteinExistence type="inferred from homology"/>
<keyword evidence="5 10" id="KW-0547">Nucleotide-binding</keyword>
<dbReference type="InterPro" id="IPR017441">
    <property type="entry name" value="Protein_kinase_ATP_BS"/>
</dbReference>
<comment type="similarity">
    <text evidence="1">Belongs to the protein kinase superfamily. CAMK Ser/Thr protein kinase family. PIM subfamily.</text>
</comment>
<gene>
    <name evidence="13" type="ORF">D5F01_LYC13741</name>
</gene>
<organism evidence="13 14">
    <name type="scientific">Larimichthys crocea</name>
    <name type="common">Large yellow croaker</name>
    <name type="synonym">Pseudosciaena crocea</name>
    <dbReference type="NCBI Taxonomy" id="215358"/>
    <lineage>
        <taxon>Eukaryota</taxon>
        <taxon>Metazoa</taxon>
        <taxon>Chordata</taxon>
        <taxon>Craniata</taxon>
        <taxon>Vertebrata</taxon>
        <taxon>Euteleostomi</taxon>
        <taxon>Actinopterygii</taxon>
        <taxon>Neopterygii</taxon>
        <taxon>Teleostei</taxon>
        <taxon>Neoteleostei</taxon>
        <taxon>Acanthomorphata</taxon>
        <taxon>Eupercaria</taxon>
        <taxon>Sciaenidae</taxon>
        <taxon>Larimichthys</taxon>
    </lineage>
</organism>
<dbReference type="AlphaFoldDB" id="A0A6G0I884"/>
<dbReference type="GO" id="GO:0004674">
    <property type="term" value="F:protein serine/threonine kinase activity"/>
    <property type="evidence" value="ECO:0007669"/>
    <property type="project" value="UniProtKB-KW"/>
</dbReference>
<dbReference type="InterPro" id="IPR011009">
    <property type="entry name" value="Kinase-like_dom_sf"/>
</dbReference>
<evidence type="ECO:0000256" key="7">
    <source>
        <dbReference type="ARBA" id="ARBA00022840"/>
    </source>
</evidence>
<keyword evidence="14" id="KW-1185">Reference proteome</keyword>
<keyword evidence="4" id="KW-0808">Transferase</keyword>
<dbReference type="PROSITE" id="PS00107">
    <property type="entry name" value="PROTEIN_KINASE_ATP"/>
    <property type="match status" value="1"/>
</dbReference>
<evidence type="ECO:0000256" key="9">
    <source>
        <dbReference type="ARBA" id="ARBA00048679"/>
    </source>
</evidence>
<feature type="domain" description="Protein kinase" evidence="12">
    <location>
        <begin position="240"/>
        <end position="500"/>
    </location>
</feature>
<evidence type="ECO:0000256" key="6">
    <source>
        <dbReference type="ARBA" id="ARBA00022777"/>
    </source>
</evidence>
<evidence type="ECO:0000313" key="13">
    <source>
        <dbReference type="EMBL" id="KAE8287689.1"/>
    </source>
</evidence>
<dbReference type="GO" id="GO:0005524">
    <property type="term" value="F:ATP binding"/>
    <property type="evidence" value="ECO:0007669"/>
    <property type="project" value="UniProtKB-UniRule"/>
</dbReference>
<feature type="binding site" evidence="10">
    <location>
        <position position="269"/>
    </location>
    <ligand>
        <name>ATP</name>
        <dbReference type="ChEBI" id="CHEBI:30616"/>
    </ligand>
</feature>
<feature type="compositionally biased region" description="Basic and acidic residues" evidence="11">
    <location>
        <begin position="101"/>
        <end position="116"/>
    </location>
</feature>
<dbReference type="InterPro" id="IPR000719">
    <property type="entry name" value="Prot_kinase_dom"/>
</dbReference>
<evidence type="ECO:0000256" key="8">
    <source>
        <dbReference type="ARBA" id="ARBA00047899"/>
    </source>
</evidence>
<evidence type="ECO:0000313" key="14">
    <source>
        <dbReference type="Proteomes" id="UP000424527"/>
    </source>
</evidence>
<dbReference type="Proteomes" id="UP000424527">
    <property type="component" value="Unassembled WGS sequence"/>
</dbReference>
<dbReference type="EC" id="2.7.11.1" evidence="2"/>
<dbReference type="Gene3D" id="1.10.510.10">
    <property type="entry name" value="Transferase(Phosphotransferase) domain 1"/>
    <property type="match status" value="1"/>
</dbReference>
<dbReference type="InterPro" id="IPR051138">
    <property type="entry name" value="PIM_Ser/Thr_kinase"/>
</dbReference>
<dbReference type="EMBL" id="REGW02000013">
    <property type="protein sequence ID" value="KAE8287689.1"/>
    <property type="molecule type" value="Genomic_DNA"/>
</dbReference>
<dbReference type="FunFam" id="3.30.200.20:FF:000475">
    <property type="entry name" value="Serine/threonine-protein kinase"/>
    <property type="match status" value="1"/>
</dbReference>